<accession>G2PUQ3</accession>
<sequence>MFVAILIDFTKYVPDFQAENQKCIWNCEDFKIQPHREAKI</sequence>
<dbReference type="AlphaFoldDB" id="G2PUQ3"/>
<dbReference type="Proteomes" id="UP000009257">
    <property type="component" value="Chromosome"/>
</dbReference>
<gene>
    <name evidence="1" type="ORF">Calla_0922</name>
</gene>
<name>G2PUQ3_9FIRM</name>
<protein>
    <submittedName>
        <fullName evidence="1">Uncharacterized protein</fullName>
    </submittedName>
</protein>
<dbReference type="EMBL" id="CP003001">
    <property type="protein sequence ID" value="AEM73564.1"/>
    <property type="molecule type" value="Genomic_DNA"/>
</dbReference>
<dbReference type="KEGG" id="clc:Calla_0922"/>
<organism evidence="1 2">
    <name type="scientific">Caldicellulosiruptor acetigenus 6A</name>
    <dbReference type="NCBI Taxonomy" id="632516"/>
    <lineage>
        <taxon>Bacteria</taxon>
        <taxon>Bacillati</taxon>
        <taxon>Bacillota</taxon>
        <taxon>Bacillota incertae sedis</taxon>
        <taxon>Caldicellulosiruptorales</taxon>
        <taxon>Caldicellulosiruptoraceae</taxon>
        <taxon>Caldicellulosiruptor</taxon>
    </lineage>
</organism>
<proteinExistence type="predicted"/>
<dbReference type="HOGENOM" id="CLU_3286397_0_0_9"/>
<reference evidence="1 2" key="1">
    <citation type="submission" date="2011-08" db="EMBL/GenBank/DDBJ databases">
        <title>Complete sequence of Caldicellulosiruptor lactoaceticus 6A.</title>
        <authorList>
            <consortium name="US DOE Joint Genome Institute"/>
            <person name="Lucas S."/>
            <person name="Han J."/>
            <person name="Lapidus A."/>
            <person name="Cheng J.-F."/>
            <person name="Goodwin L."/>
            <person name="Pitluck S."/>
            <person name="Peters L."/>
            <person name="Davenport K."/>
            <person name="Detter J.C."/>
            <person name="Han C."/>
            <person name="Tapia R."/>
            <person name="Land M."/>
            <person name="Hauser L."/>
            <person name="Kyrpides N."/>
            <person name="Ivanova N."/>
            <person name="Ovchinnikova G."/>
            <person name="Pagani I."/>
            <person name="Blumer-Schuette S.E."/>
            <person name="Kelly R.M."/>
            <person name="Woyke T."/>
        </authorList>
    </citation>
    <scope>NUCLEOTIDE SEQUENCE [LARGE SCALE GENOMIC DNA]</scope>
    <source>
        <strain evidence="1 2">6A</strain>
    </source>
</reference>
<evidence type="ECO:0000313" key="1">
    <source>
        <dbReference type="EMBL" id="AEM73564.1"/>
    </source>
</evidence>
<evidence type="ECO:0000313" key="2">
    <source>
        <dbReference type="Proteomes" id="UP000009257"/>
    </source>
</evidence>